<dbReference type="InterPro" id="IPR028081">
    <property type="entry name" value="Leu-bd"/>
</dbReference>
<protein>
    <submittedName>
        <fullName evidence="4">ABC-type branched-chain amino acid transport systems periplasmic component-like protein</fullName>
    </submittedName>
</protein>
<dbReference type="HOGENOM" id="CLU_422626_0_0_0"/>
<comment type="caution">
    <text evidence="4">The sequence shown here is derived from an EMBL/GenBank/DDBJ whole genome shotgun (WGS) entry which is preliminary data.</text>
</comment>
<dbReference type="PANTHER" id="PTHR30483:SF6">
    <property type="entry name" value="PERIPLASMIC BINDING PROTEIN OF ABC TRANSPORTER FOR NATURAL AMINO ACIDS"/>
    <property type="match status" value="1"/>
</dbReference>
<evidence type="ECO:0000313" key="4">
    <source>
        <dbReference type="EMBL" id="EAU54810.1"/>
    </source>
</evidence>
<evidence type="ECO:0000256" key="2">
    <source>
        <dbReference type="ARBA" id="ARBA00022729"/>
    </source>
</evidence>
<dbReference type="OrthoDB" id="9783240at2"/>
<dbReference type="STRING" id="314344.AL013_12655"/>
<dbReference type="Gene3D" id="3.40.50.2300">
    <property type="match status" value="2"/>
</dbReference>
<name>Q0F074_9PROT</name>
<gene>
    <name evidence="4" type="ORF">SPV1_08953</name>
</gene>
<dbReference type="PROSITE" id="PS51257">
    <property type="entry name" value="PROKAR_LIPOPROTEIN"/>
    <property type="match status" value="1"/>
</dbReference>
<dbReference type="RefSeq" id="WP_009849311.1">
    <property type="nucleotide sequence ID" value="NZ_DS022294.1"/>
</dbReference>
<dbReference type="InterPro" id="IPR051010">
    <property type="entry name" value="BCAA_transport"/>
</dbReference>
<feature type="domain" description="Leucine-binding protein" evidence="3">
    <location>
        <begin position="283"/>
        <end position="641"/>
    </location>
</feature>
<organism evidence="4 5">
    <name type="scientific">Mariprofundus ferrooxydans PV-1</name>
    <dbReference type="NCBI Taxonomy" id="314345"/>
    <lineage>
        <taxon>Bacteria</taxon>
        <taxon>Pseudomonadati</taxon>
        <taxon>Pseudomonadota</taxon>
        <taxon>Candidatius Mariprofundia</taxon>
        <taxon>Mariprofundales</taxon>
        <taxon>Mariprofundaceae</taxon>
        <taxon>Mariprofundus</taxon>
    </lineage>
</organism>
<sequence>MLWKHYPSGRLSAMPAIVIAAMAAMLLLAGCQPKTPPSASVAGQKTVSRQLATAPETATEIRSLMIQAAAGGDMNQILAQFDTMIAGAAGPMREEALFRKAEVMLEYDLPGAEQAVAAALARYPQHALVPYAYVWRAEWWLKQGESDRALADMRTALLHPRLTRELADRILEIGPATARVASEMEAVRWFLAAAYIDVASRDTWLRMAARRSSLDTVERVFADPTVQRELLPAFALYSGQSRLMTGDIAAVQRIAVLLAASMPRAPQLQQLQAWASGEMRAATIGVMLPLTGQYARYGREALQGIRVALASLESDAYITLRVEDTASDKTQAIEAYRQLSNESVNMIIGPLLAETTKAILPYLRPGLPVISLTGDTELAHRSPSLFIHTLSPLAQVSAMANYAWQHDAKRMVVITDADENQAEADTFVASFEALGGELVKTVKLDKEGLDYRDQLRQLRFDTDDEETLAALDEDLSVFLPEMDVEIHMPVNFDAIYLALPGRQVALLAGQLAYADIRDVALYGSSRWQDGHLLDDRGRYLSSARFVASGKEAAGENDDPLLNRIHFMLREAWGSDATSDLLLLAYDSMRIATMLTSRLGLSDQAILRGLRDPEGFPAVTGHVRFDDAGVGQKQLDIFTIRKGEIVPAG</sequence>
<proteinExistence type="inferred from homology"/>
<dbReference type="Proteomes" id="UP000005297">
    <property type="component" value="Unassembled WGS sequence"/>
</dbReference>
<dbReference type="InterPro" id="IPR028082">
    <property type="entry name" value="Peripla_BP_I"/>
</dbReference>
<dbReference type="InParanoid" id="Q0F074"/>
<dbReference type="AlphaFoldDB" id="Q0F074"/>
<keyword evidence="2" id="KW-0732">Signal</keyword>
<comment type="similarity">
    <text evidence="1">Belongs to the leucine-binding protein family.</text>
</comment>
<keyword evidence="5" id="KW-1185">Reference proteome</keyword>
<evidence type="ECO:0000259" key="3">
    <source>
        <dbReference type="Pfam" id="PF13458"/>
    </source>
</evidence>
<dbReference type="Gene3D" id="1.25.40.10">
    <property type="entry name" value="Tetratricopeptide repeat domain"/>
    <property type="match status" value="1"/>
</dbReference>
<dbReference type="eggNOG" id="COG0683">
    <property type="taxonomic scope" value="Bacteria"/>
</dbReference>
<accession>Q0F074</accession>
<evidence type="ECO:0000256" key="1">
    <source>
        <dbReference type="ARBA" id="ARBA00010062"/>
    </source>
</evidence>
<dbReference type="EMBL" id="AATS01000005">
    <property type="protein sequence ID" value="EAU54810.1"/>
    <property type="molecule type" value="Genomic_DNA"/>
</dbReference>
<reference evidence="4 5" key="1">
    <citation type="submission" date="2006-09" db="EMBL/GenBank/DDBJ databases">
        <authorList>
            <person name="Emerson D."/>
            <person name="Ferriera S."/>
            <person name="Johnson J."/>
            <person name="Kravitz S."/>
            <person name="Halpern A."/>
            <person name="Remington K."/>
            <person name="Beeson K."/>
            <person name="Tran B."/>
            <person name="Rogers Y.-H."/>
            <person name="Friedman R."/>
            <person name="Venter J.C."/>
        </authorList>
    </citation>
    <scope>NUCLEOTIDE SEQUENCE [LARGE SCALE GENOMIC DNA]</scope>
    <source>
        <strain evidence="4 5">PV-1</strain>
    </source>
</reference>
<dbReference type="PANTHER" id="PTHR30483">
    <property type="entry name" value="LEUCINE-SPECIFIC-BINDING PROTEIN"/>
    <property type="match status" value="1"/>
</dbReference>
<evidence type="ECO:0000313" key="5">
    <source>
        <dbReference type="Proteomes" id="UP000005297"/>
    </source>
</evidence>
<dbReference type="CDD" id="cd06339">
    <property type="entry name" value="PBP1_YraM_LppC_lipoprotein-like"/>
    <property type="match status" value="1"/>
</dbReference>
<dbReference type="InterPro" id="IPR011990">
    <property type="entry name" value="TPR-like_helical_dom_sf"/>
</dbReference>
<dbReference type="Pfam" id="PF13458">
    <property type="entry name" value="Peripla_BP_6"/>
    <property type="match status" value="1"/>
</dbReference>
<dbReference type="SUPFAM" id="SSF53822">
    <property type="entry name" value="Periplasmic binding protein-like I"/>
    <property type="match status" value="1"/>
</dbReference>